<proteinExistence type="predicted"/>
<keyword evidence="1" id="KW-1133">Transmembrane helix</keyword>
<sequence>MFMRWILSLVLNAVALVIVAELFDSFRLEGFGTALLAALILSVLNIIVKPILIILTLPLTIFTLGLFLFVINAVTLMITQAVIGDSFVIEGFGTALLAAVILSILNLILTKLVKDPLSSKKA</sequence>
<name>A0A919X7Q9_9BACI</name>
<dbReference type="AlphaFoldDB" id="A0A919X7Q9"/>
<feature type="transmembrane region" description="Helical" evidence="1">
    <location>
        <begin position="95"/>
        <end position="113"/>
    </location>
</feature>
<organism evidence="2 3">
    <name type="scientific">Ornithinibacillus bavariensis</name>
    <dbReference type="NCBI Taxonomy" id="545502"/>
    <lineage>
        <taxon>Bacteria</taxon>
        <taxon>Bacillati</taxon>
        <taxon>Bacillota</taxon>
        <taxon>Bacilli</taxon>
        <taxon>Bacillales</taxon>
        <taxon>Bacillaceae</taxon>
        <taxon>Ornithinibacillus</taxon>
    </lineage>
</organism>
<keyword evidence="3" id="KW-1185">Reference proteome</keyword>
<dbReference type="EMBL" id="BORP01000001">
    <property type="protein sequence ID" value="GIO26408.1"/>
    <property type="molecule type" value="Genomic_DNA"/>
</dbReference>
<evidence type="ECO:0000256" key="1">
    <source>
        <dbReference type="SAM" id="Phobius"/>
    </source>
</evidence>
<evidence type="ECO:0000313" key="3">
    <source>
        <dbReference type="Proteomes" id="UP000676917"/>
    </source>
</evidence>
<dbReference type="InterPro" id="IPR007165">
    <property type="entry name" value="Phage_holin_4_2"/>
</dbReference>
<feature type="transmembrane region" description="Helical" evidence="1">
    <location>
        <begin position="60"/>
        <end position="83"/>
    </location>
</feature>
<keyword evidence="1" id="KW-0812">Transmembrane</keyword>
<reference evidence="2" key="1">
    <citation type="submission" date="2021-03" db="EMBL/GenBank/DDBJ databases">
        <title>Antimicrobial resistance genes in bacteria isolated from Japanese honey, and their potential for conferring macrolide and lincosamide resistance in the American foulbrood pathogen Paenibacillus larvae.</title>
        <authorList>
            <person name="Okamoto M."/>
            <person name="Kumagai M."/>
            <person name="Kanamori H."/>
            <person name="Takamatsu D."/>
        </authorList>
    </citation>
    <scope>NUCLEOTIDE SEQUENCE</scope>
    <source>
        <strain evidence="2">J43TS3</strain>
    </source>
</reference>
<feature type="transmembrane region" description="Helical" evidence="1">
    <location>
        <begin position="30"/>
        <end position="48"/>
    </location>
</feature>
<dbReference type="PANTHER" id="PTHR37309">
    <property type="entry name" value="SLR0284 PROTEIN"/>
    <property type="match status" value="1"/>
</dbReference>
<comment type="caution">
    <text evidence="2">The sequence shown here is derived from an EMBL/GenBank/DDBJ whole genome shotgun (WGS) entry which is preliminary data.</text>
</comment>
<keyword evidence="1" id="KW-0472">Membrane</keyword>
<evidence type="ECO:0000313" key="2">
    <source>
        <dbReference type="EMBL" id="GIO26408.1"/>
    </source>
</evidence>
<dbReference type="Proteomes" id="UP000676917">
    <property type="component" value="Unassembled WGS sequence"/>
</dbReference>
<dbReference type="Pfam" id="PF04020">
    <property type="entry name" value="Phage_holin_4_2"/>
    <property type="match status" value="1"/>
</dbReference>
<dbReference type="RefSeq" id="WP_212919870.1">
    <property type="nucleotide sequence ID" value="NZ_BORP01000001.1"/>
</dbReference>
<accession>A0A919X7Q9</accession>
<gene>
    <name evidence="2" type="primary">yvlD</name>
    <name evidence="2" type="ORF">J43TS3_10190</name>
</gene>
<dbReference type="PANTHER" id="PTHR37309:SF1">
    <property type="entry name" value="SLR0284 PROTEIN"/>
    <property type="match status" value="1"/>
</dbReference>
<protein>
    <submittedName>
        <fullName evidence="2">Membrane protein YvlD</fullName>
    </submittedName>
</protein>